<dbReference type="PATRIC" id="fig|927704.6.peg.1892"/>
<dbReference type="HOGENOM" id="CLU_054194_1_0_9"/>
<sequence>MFNYLSNMVKSKFNQWRYNHIRNGVFTDNQPIFTSFGDNIYMSDLINNCIDRIATEFSKIDIKSVVETDDERVAIQKDDITRLFRFQPNPLQSTKDFLASCEWLRRKTCHCFIFPQWEEVKDSRGNTTRRYTAFYPLNPSSVKMGQDEFGNWLVEFTWKDGTSDTMPLNEVIHLKWRRGTNLIACGGNDQGNVDDRDTLKSLDILHKVMEGLPIAIEAGLKLSGVYTAKTIIDADKLKAKRDKLEEHIMTSKAGILAIDLAGDFHPMSQRSVVIPESIMTFLKKVIRERYGVSEAIVSGQYNDDDHAAFYETCIEDAIVEFEQAFSQVLFTPREQDIGHRVKCYYNKVEYYSTANKISLAQIARETGIMTLNQMADMFGLPPFIGGERRLQSLNFVNLDHVDKYQLKNSQKGESDNGKE</sequence>
<gene>
    <name evidence="1" type="ordered locus">SELR_18210</name>
</gene>
<dbReference type="AlphaFoldDB" id="I0GRZ2"/>
<accession>I0GRZ2</accession>
<dbReference type="Proteomes" id="UP000007887">
    <property type="component" value="Chromosome"/>
</dbReference>
<reference evidence="1 2" key="1">
    <citation type="submission" date="2011-10" db="EMBL/GenBank/DDBJ databases">
        <title>Whole genome sequence of Selenomonas ruminantium subsp. lactilytica TAM6421.</title>
        <authorList>
            <person name="Oguchi A."/>
            <person name="Ankai A."/>
            <person name="Kaneko J."/>
            <person name="Yamada-Narita S."/>
            <person name="Fukui S."/>
            <person name="Takahashi M."/>
            <person name="Onodera T."/>
            <person name="Kojima S."/>
            <person name="Fushimi T."/>
            <person name="Abe N."/>
            <person name="Kamio Y."/>
            <person name="Yamazaki S."/>
            <person name="Fujita N."/>
        </authorList>
    </citation>
    <scope>NUCLEOTIDE SEQUENCE [LARGE SCALE GENOMIC DNA]</scope>
    <source>
        <strain evidence="2">NBRC 103574 / TAM6421</strain>
    </source>
</reference>
<proteinExistence type="predicted"/>
<organism evidence="1 2">
    <name type="scientific">Selenomonas ruminantium subsp. lactilytica (strain NBRC 103574 / TAM6421)</name>
    <dbReference type="NCBI Taxonomy" id="927704"/>
    <lineage>
        <taxon>Bacteria</taxon>
        <taxon>Bacillati</taxon>
        <taxon>Bacillota</taxon>
        <taxon>Negativicutes</taxon>
        <taxon>Selenomonadales</taxon>
        <taxon>Selenomonadaceae</taxon>
        <taxon>Selenomonas</taxon>
    </lineage>
</organism>
<dbReference type="InterPro" id="IPR006944">
    <property type="entry name" value="Phage/GTA_portal"/>
</dbReference>
<dbReference type="eggNOG" id="COG4695">
    <property type="taxonomic scope" value="Bacteria"/>
</dbReference>
<dbReference type="Pfam" id="PF04860">
    <property type="entry name" value="Phage_portal"/>
    <property type="match status" value="1"/>
</dbReference>
<name>I0GRZ2_SELRL</name>
<protein>
    <submittedName>
        <fullName evidence="1">Putative phage portal protein</fullName>
    </submittedName>
</protein>
<evidence type="ECO:0000313" key="2">
    <source>
        <dbReference type="Proteomes" id="UP000007887"/>
    </source>
</evidence>
<evidence type="ECO:0000313" key="1">
    <source>
        <dbReference type="EMBL" id="BAL83529.1"/>
    </source>
</evidence>
<dbReference type="EMBL" id="AP012292">
    <property type="protein sequence ID" value="BAL83529.1"/>
    <property type="molecule type" value="Genomic_DNA"/>
</dbReference>
<dbReference type="KEGG" id="sri:SELR_18210"/>